<evidence type="ECO:0000313" key="1">
    <source>
        <dbReference type="EMBL" id="TFK63240.1"/>
    </source>
</evidence>
<dbReference type="Proteomes" id="UP000308600">
    <property type="component" value="Unassembled WGS sequence"/>
</dbReference>
<proteinExistence type="predicted"/>
<dbReference type="EMBL" id="ML208533">
    <property type="protein sequence ID" value="TFK63240.1"/>
    <property type="molecule type" value="Genomic_DNA"/>
</dbReference>
<protein>
    <submittedName>
        <fullName evidence="1">Uncharacterized protein</fullName>
    </submittedName>
</protein>
<keyword evidence="2" id="KW-1185">Reference proteome</keyword>
<gene>
    <name evidence="1" type="ORF">BDN72DRAFT_331855</name>
</gene>
<evidence type="ECO:0000313" key="2">
    <source>
        <dbReference type="Proteomes" id="UP000308600"/>
    </source>
</evidence>
<sequence length="198" mass="22270">MIDRYLDAPIFELSGPLPRECYELYNASFALLVILYHIPYFTKYIYSITEARSCKESIFTDIGGTYRWAVRPEGGGIIEGRTQPRLLTSIGRVIEVALVLKRGRDNSKLGISVHILVVRLERISGLASSVVSLNWSRFQVPISEMTYILLVFNGAPESALGREGCPRTQANLLWSSILVRMHSCSAMCYDPQYLDGID</sequence>
<reference evidence="1 2" key="1">
    <citation type="journal article" date="2019" name="Nat. Ecol. Evol.">
        <title>Megaphylogeny resolves global patterns of mushroom evolution.</title>
        <authorList>
            <person name="Varga T."/>
            <person name="Krizsan K."/>
            <person name="Foldi C."/>
            <person name="Dima B."/>
            <person name="Sanchez-Garcia M."/>
            <person name="Sanchez-Ramirez S."/>
            <person name="Szollosi G.J."/>
            <person name="Szarkandi J.G."/>
            <person name="Papp V."/>
            <person name="Albert L."/>
            <person name="Andreopoulos W."/>
            <person name="Angelini C."/>
            <person name="Antonin V."/>
            <person name="Barry K.W."/>
            <person name="Bougher N.L."/>
            <person name="Buchanan P."/>
            <person name="Buyck B."/>
            <person name="Bense V."/>
            <person name="Catcheside P."/>
            <person name="Chovatia M."/>
            <person name="Cooper J."/>
            <person name="Damon W."/>
            <person name="Desjardin D."/>
            <person name="Finy P."/>
            <person name="Geml J."/>
            <person name="Haridas S."/>
            <person name="Hughes K."/>
            <person name="Justo A."/>
            <person name="Karasinski D."/>
            <person name="Kautmanova I."/>
            <person name="Kiss B."/>
            <person name="Kocsube S."/>
            <person name="Kotiranta H."/>
            <person name="LaButti K.M."/>
            <person name="Lechner B.E."/>
            <person name="Liimatainen K."/>
            <person name="Lipzen A."/>
            <person name="Lukacs Z."/>
            <person name="Mihaltcheva S."/>
            <person name="Morgado L.N."/>
            <person name="Niskanen T."/>
            <person name="Noordeloos M.E."/>
            <person name="Ohm R.A."/>
            <person name="Ortiz-Santana B."/>
            <person name="Ovrebo C."/>
            <person name="Racz N."/>
            <person name="Riley R."/>
            <person name="Savchenko A."/>
            <person name="Shiryaev A."/>
            <person name="Soop K."/>
            <person name="Spirin V."/>
            <person name="Szebenyi C."/>
            <person name="Tomsovsky M."/>
            <person name="Tulloss R.E."/>
            <person name="Uehling J."/>
            <person name="Grigoriev I.V."/>
            <person name="Vagvolgyi C."/>
            <person name="Papp T."/>
            <person name="Martin F.M."/>
            <person name="Miettinen O."/>
            <person name="Hibbett D.S."/>
            <person name="Nagy L.G."/>
        </authorList>
    </citation>
    <scope>NUCLEOTIDE SEQUENCE [LARGE SCALE GENOMIC DNA]</scope>
    <source>
        <strain evidence="1 2">NL-1719</strain>
    </source>
</reference>
<organism evidence="1 2">
    <name type="scientific">Pluteus cervinus</name>
    <dbReference type="NCBI Taxonomy" id="181527"/>
    <lineage>
        <taxon>Eukaryota</taxon>
        <taxon>Fungi</taxon>
        <taxon>Dikarya</taxon>
        <taxon>Basidiomycota</taxon>
        <taxon>Agaricomycotina</taxon>
        <taxon>Agaricomycetes</taxon>
        <taxon>Agaricomycetidae</taxon>
        <taxon>Agaricales</taxon>
        <taxon>Pluteineae</taxon>
        <taxon>Pluteaceae</taxon>
        <taxon>Pluteus</taxon>
    </lineage>
</organism>
<accession>A0ACD3AC56</accession>
<name>A0ACD3AC56_9AGAR</name>